<reference evidence="1 2" key="1">
    <citation type="journal article" date="2015" name="Nat. Commun.">
        <title>Outbred genome sequencing and CRISPR/Cas9 gene editing in butterflies.</title>
        <authorList>
            <person name="Li X."/>
            <person name="Fan D."/>
            <person name="Zhang W."/>
            <person name="Liu G."/>
            <person name="Zhang L."/>
            <person name="Zhao L."/>
            <person name="Fang X."/>
            <person name="Chen L."/>
            <person name="Dong Y."/>
            <person name="Chen Y."/>
            <person name="Ding Y."/>
            <person name="Zhao R."/>
            <person name="Feng M."/>
            <person name="Zhu Y."/>
            <person name="Feng Y."/>
            <person name="Jiang X."/>
            <person name="Zhu D."/>
            <person name="Xiang H."/>
            <person name="Feng X."/>
            <person name="Li S."/>
            <person name="Wang J."/>
            <person name="Zhang G."/>
            <person name="Kronforst M.R."/>
            <person name="Wang W."/>
        </authorList>
    </citation>
    <scope>NUCLEOTIDE SEQUENCE [LARGE SCALE GENOMIC DNA]</scope>
    <source>
        <strain evidence="1">Ya'a_city_454_Px</strain>
        <tissue evidence="1">Whole body</tissue>
    </source>
</reference>
<gene>
    <name evidence="1" type="ORF">RR46_12898</name>
</gene>
<name>A0A194PL57_PAPXU</name>
<sequence length="63" mass="6988">MNNLEAAATIHNVHGQYDTCGRQVSERKGLPDLMIWPMYRPTTPREVTVVDGAQLIIASPPAR</sequence>
<proteinExistence type="predicted"/>
<evidence type="ECO:0000313" key="1">
    <source>
        <dbReference type="EMBL" id="KPI93733.1"/>
    </source>
</evidence>
<accession>A0A194PL57</accession>
<dbReference type="Proteomes" id="UP000053268">
    <property type="component" value="Unassembled WGS sequence"/>
</dbReference>
<dbReference type="EMBL" id="KQ459601">
    <property type="protein sequence ID" value="KPI93733.1"/>
    <property type="molecule type" value="Genomic_DNA"/>
</dbReference>
<protein>
    <submittedName>
        <fullName evidence="1">Uncharacterized protein</fullName>
    </submittedName>
</protein>
<organism evidence="1 2">
    <name type="scientific">Papilio xuthus</name>
    <name type="common">Asian swallowtail butterfly</name>
    <dbReference type="NCBI Taxonomy" id="66420"/>
    <lineage>
        <taxon>Eukaryota</taxon>
        <taxon>Metazoa</taxon>
        <taxon>Ecdysozoa</taxon>
        <taxon>Arthropoda</taxon>
        <taxon>Hexapoda</taxon>
        <taxon>Insecta</taxon>
        <taxon>Pterygota</taxon>
        <taxon>Neoptera</taxon>
        <taxon>Endopterygota</taxon>
        <taxon>Lepidoptera</taxon>
        <taxon>Glossata</taxon>
        <taxon>Ditrysia</taxon>
        <taxon>Papilionoidea</taxon>
        <taxon>Papilionidae</taxon>
        <taxon>Papilioninae</taxon>
        <taxon>Papilio</taxon>
    </lineage>
</organism>
<keyword evidence="2" id="KW-1185">Reference proteome</keyword>
<dbReference type="AlphaFoldDB" id="A0A194PL57"/>
<evidence type="ECO:0000313" key="2">
    <source>
        <dbReference type="Proteomes" id="UP000053268"/>
    </source>
</evidence>